<comment type="caution">
    <text evidence="3">The sequence shown here is derived from an EMBL/GenBank/DDBJ whole genome shotgun (WGS) entry which is preliminary data.</text>
</comment>
<evidence type="ECO:0000256" key="1">
    <source>
        <dbReference type="SAM" id="MobiDB-lite"/>
    </source>
</evidence>
<feature type="compositionally biased region" description="Low complexity" evidence="1">
    <location>
        <begin position="206"/>
        <end position="215"/>
    </location>
</feature>
<dbReference type="InterPro" id="IPR032806">
    <property type="entry name" value="YbfD_N"/>
</dbReference>
<feature type="region of interest" description="Disordered" evidence="1">
    <location>
        <begin position="143"/>
        <end position="215"/>
    </location>
</feature>
<organism evidence="3 4">
    <name type="scientific">Nonomuraea cypriaca</name>
    <dbReference type="NCBI Taxonomy" id="1187855"/>
    <lineage>
        <taxon>Bacteria</taxon>
        <taxon>Bacillati</taxon>
        <taxon>Actinomycetota</taxon>
        <taxon>Actinomycetes</taxon>
        <taxon>Streptosporangiales</taxon>
        <taxon>Streptosporangiaceae</taxon>
        <taxon>Nonomuraea</taxon>
    </lineage>
</organism>
<dbReference type="Pfam" id="PF13808">
    <property type="entry name" value="DDE_Tnp_1_assoc"/>
    <property type="match status" value="1"/>
</dbReference>
<evidence type="ECO:0000259" key="2">
    <source>
        <dbReference type="Pfam" id="PF13808"/>
    </source>
</evidence>
<sequence>MGDDAPSIRGGGGGLLARFRAIYDKRAIYNTLHSLESILAVAACGTARVGGDTVTAISHWADDASQEILAGLGCRRDPFTGLHYPPSERTMRRVLAQTDGDEVDRHTSAYLAGCDDVRDLRASAQAGSGQGMDAEEPIRAEAGFAGGREREARRRCQRERERPRPAGMLQAGAADGKTVRGVRGSRAGRRPAVAVAVASHPGRGAGAAANRRQDQ</sequence>
<evidence type="ECO:0000313" key="3">
    <source>
        <dbReference type="EMBL" id="MBF8190694.1"/>
    </source>
</evidence>
<keyword evidence="4" id="KW-1185">Reference proteome</keyword>
<dbReference type="Proteomes" id="UP000605361">
    <property type="component" value="Unassembled WGS sequence"/>
</dbReference>
<feature type="compositionally biased region" description="Basic and acidic residues" evidence="1">
    <location>
        <begin position="147"/>
        <end position="164"/>
    </location>
</feature>
<feature type="domain" description="H repeat-associated protein N-terminal" evidence="2">
    <location>
        <begin position="17"/>
        <end position="109"/>
    </location>
</feature>
<name>A0A931AI07_9ACTN</name>
<gene>
    <name evidence="3" type="ORF">ITP53_34285</name>
</gene>
<accession>A0A931AI07</accession>
<dbReference type="EMBL" id="JADOGI010000131">
    <property type="protein sequence ID" value="MBF8190694.1"/>
    <property type="molecule type" value="Genomic_DNA"/>
</dbReference>
<proteinExistence type="predicted"/>
<reference evidence="3" key="1">
    <citation type="submission" date="2020-11" db="EMBL/GenBank/DDBJ databases">
        <title>Whole-genome analyses of Nonomuraea sp. K274.</title>
        <authorList>
            <person name="Veyisoglu A."/>
        </authorList>
    </citation>
    <scope>NUCLEOTIDE SEQUENCE</scope>
    <source>
        <strain evidence="3">K274</strain>
    </source>
</reference>
<protein>
    <submittedName>
        <fullName evidence="3">Transposase family protein</fullName>
    </submittedName>
</protein>
<dbReference type="AlphaFoldDB" id="A0A931AI07"/>
<evidence type="ECO:0000313" key="4">
    <source>
        <dbReference type="Proteomes" id="UP000605361"/>
    </source>
</evidence>
<feature type="compositionally biased region" description="Low complexity" evidence="1">
    <location>
        <begin position="179"/>
        <end position="198"/>
    </location>
</feature>